<evidence type="ECO:0000313" key="2">
    <source>
        <dbReference type="EMBL" id="MBH9696815.1"/>
    </source>
</evidence>
<accession>A0A8I1AT50</accession>
<comment type="caution">
    <text evidence="2">The sequence shown here is derived from an EMBL/GenBank/DDBJ whole genome shotgun (WGS) entry which is preliminary data.</text>
</comment>
<gene>
    <name evidence="2" type="ORF">JAO13_10230</name>
</gene>
<reference evidence="2" key="1">
    <citation type="submission" date="2020-12" db="EMBL/GenBank/DDBJ databases">
        <title>Burkholderia cepacia complex in Mexico.</title>
        <authorList>
            <person name="Estrada P."/>
        </authorList>
    </citation>
    <scope>NUCLEOTIDE SEQUENCE</scope>
    <source>
        <strain evidence="2">871</strain>
    </source>
</reference>
<protein>
    <submittedName>
        <fullName evidence="2">Uncharacterized protein</fullName>
    </submittedName>
</protein>
<sequence>MPMKHDPAQWLQRPIPPFPDLEPDPDDPDPGGLPPDLPEPYRQPAGDPPGTAPPEREPPSRQPPVHAPSVGGITRLHAEARR</sequence>
<dbReference type="Proteomes" id="UP000645612">
    <property type="component" value="Unassembled WGS sequence"/>
</dbReference>
<dbReference type="AlphaFoldDB" id="A0A8I1AT50"/>
<dbReference type="EMBL" id="JAEDXG010000007">
    <property type="protein sequence ID" value="MBH9696815.1"/>
    <property type="molecule type" value="Genomic_DNA"/>
</dbReference>
<feature type="region of interest" description="Disordered" evidence="1">
    <location>
        <begin position="1"/>
        <end position="82"/>
    </location>
</feature>
<evidence type="ECO:0000256" key="1">
    <source>
        <dbReference type="SAM" id="MobiDB-lite"/>
    </source>
</evidence>
<name>A0A8I1AT50_BURCE</name>
<organism evidence="2 3">
    <name type="scientific">Burkholderia cepacia</name>
    <name type="common">Pseudomonas cepacia</name>
    <dbReference type="NCBI Taxonomy" id="292"/>
    <lineage>
        <taxon>Bacteria</taxon>
        <taxon>Pseudomonadati</taxon>
        <taxon>Pseudomonadota</taxon>
        <taxon>Betaproteobacteria</taxon>
        <taxon>Burkholderiales</taxon>
        <taxon>Burkholderiaceae</taxon>
        <taxon>Burkholderia</taxon>
        <taxon>Burkholderia cepacia complex</taxon>
    </lineage>
</organism>
<evidence type="ECO:0000313" key="3">
    <source>
        <dbReference type="Proteomes" id="UP000645612"/>
    </source>
</evidence>
<proteinExistence type="predicted"/>